<organism evidence="1 2">
    <name type="scientific">Cichlidogyrus casuarinus</name>
    <dbReference type="NCBI Taxonomy" id="1844966"/>
    <lineage>
        <taxon>Eukaryota</taxon>
        <taxon>Metazoa</taxon>
        <taxon>Spiralia</taxon>
        <taxon>Lophotrochozoa</taxon>
        <taxon>Platyhelminthes</taxon>
        <taxon>Monogenea</taxon>
        <taxon>Monopisthocotylea</taxon>
        <taxon>Dactylogyridea</taxon>
        <taxon>Ancyrocephalidae</taxon>
        <taxon>Cichlidogyrus</taxon>
    </lineage>
</organism>
<proteinExistence type="predicted"/>
<evidence type="ECO:0000313" key="2">
    <source>
        <dbReference type="Proteomes" id="UP001626550"/>
    </source>
</evidence>
<reference evidence="1 2" key="1">
    <citation type="submission" date="2024-11" db="EMBL/GenBank/DDBJ databases">
        <title>Adaptive evolution of stress response genes in parasites aligns with host niche diversity.</title>
        <authorList>
            <person name="Hahn C."/>
            <person name="Resl P."/>
        </authorList>
    </citation>
    <scope>NUCLEOTIDE SEQUENCE [LARGE SCALE GENOMIC DNA]</scope>
    <source>
        <strain evidence="1">EGGRZ-B1_66</strain>
        <tissue evidence="1">Body</tissue>
    </source>
</reference>
<accession>A0ABD2Q164</accession>
<dbReference type="InterPro" id="IPR036140">
    <property type="entry name" value="PFN_sf"/>
</dbReference>
<dbReference type="EMBL" id="JBJKFK010001323">
    <property type="protein sequence ID" value="KAL3313380.1"/>
    <property type="molecule type" value="Genomic_DNA"/>
</dbReference>
<gene>
    <name evidence="1" type="primary">PFN4</name>
    <name evidence="1" type="ORF">Ciccas_008021</name>
</gene>
<dbReference type="InterPro" id="IPR048278">
    <property type="entry name" value="PFN"/>
</dbReference>
<keyword evidence="2" id="KW-1185">Reference proteome</keyword>
<name>A0ABD2Q164_9PLAT</name>
<sequence length="165" mass="17727">MLDGNAQELTGLHVLMKCSLLDTKQIQCAWLINAVEKRVEAGITATDKSSSGYILSTLSGISICALLKAFADPKSIRMSSEAGFHWNGKIYKCVRADDKAIYCREYSTDAASQVGGLVAVRCTLSHTKPSESPILVSSYATGSLAGVVVEATEKFADYLALKRSQ</sequence>
<comment type="caution">
    <text evidence="1">The sequence shown here is derived from an EMBL/GenBank/DDBJ whole genome shotgun (WGS) entry which is preliminary data.</text>
</comment>
<dbReference type="Gene3D" id="3.30.450.30">
    <property type="entry name" value="Dynein light chain 2a, cytoplasmic"/>
    <property type="match status" value="1"/>
</dbReference>
<dbReference type="AlphaFoldDB" id="A0ABD2Q164"/>
<dbReference type="SUPFAM" id="SSF55770">
    <property type="entry name" value="Profilin (actin-binding protein)"/>
    <property type="match status" value="1"/>
</dbReference>
<evidence type="ECO:0000313" key="1">
    <source>
        <dbReference type="EMBL" id="KAL3313380.1"/>
    </source>
</evidence>
<dbReference type="Pfam" id="PF00235">
    <property type="entry name" value="Profilin"/>
    <property type="match status" value="1"/>
</dbReference>
<dbReference type="Proteomes" id="UP001626550">
    <property type="component" value="Unassembled WGS sequence"/>
</dbReference>
<protein>
    <submittedName>
        <fullName evidence="1">Profilin-4</fullName>
    </submittedName>
</protein>